<protein>
    <submittedName>
        <fullName evidence="1">Uncharacterized protein</fullName>
    </submittedName>
</protein>
<dbReference type="EMBL" id="HBUF01541758">
    <property type="protein sequence ID" value="CAG6755338.1"/>
    <property type="molecule type" value="Transcribed_RNA"/>
</dbReference>
<dbReference type="EMBL" id="HBUF01393205">
    <property type="protein sequence ID" value="CAG6734608.1"/>
    <property type="molecule type" value="Transcribed_RNA"/>
</dbReference>
<evidence type="ECO:0000313" key="1">
    <source>
        <dbReference type="EMBL" id="CAG6617019.1"/>
    </source>
</evidence>
<dbReference type="AlphaFoldDB" id="A0A8D8PWV9"/>
<dbReference type="EMBL" id="HBUF01037634">
    <property type="protein sequence ID" value="CAG6617019.1"/>
    <property type="molecule type" value="Transcribed_RNA"/>
</dbReference>
<accession>A0A8D8PWV9</accession>
<dbReference type="EMBL" id="HBUF01209158">
    <property type="protein sequence ID" value="CAG6665025.1"/>
    <property type="molecule type" value="Transcribed_RNA"/>
</dbReference>
<reference evidence="1" key="1">
    <citation type="submission" date="2021-05" db="EMBL/GenBank/DDBJ databases">
        <authorList>
            <person name="Alioto T."/>
            <person name="Alioto T."/>
            <person name="Gomez Garrido J."/>
        </authorList>
    </citation>
    <scope>NUCLEOTIDE SEQUENCE</scope>
</reference>
<name>A0A8D8PWV9_9HEMI</name>
<proteinExistence type="predicted"/>
<sequence length="133" mass="15388">MKFFIYESFWRIQQTVRLGDCALRSSISQSLRNALTSDCFFTIVARSMQYFMPLAQGSLPSKSVIPGHSSSFFLSVRFTSVQLISPCSESLHCSMIRYNIEDIRCCMMSRMSSWDSVYNVDTRLRVLHWSDLL</sequence>
<organism evidence="1">
    <name type="scientific">Cacopsylla melanoneura</name>
    <dbReference type="NCBI Taxonomy" id="428564"/>
    <lineage>
        <taxon>Eukaryota</taxon>
        <taxon>Metazoa</taxon>
        <taxon>Ecdysozoa</taxon>
        <taxon>Arthropoda</taxon>
        <taxon>Hexapoda</taxon>
        <taxon>Insecta</taxon>
        <taxon>Pterygota</taxon>
        <taxon>Neoptera</taxon>
        <taxon>Paraneoptera</taxon>
        <taxon>Hemiptera</taxon>
        <taxon>Sternorrhyncha</taxon>
        <taxon>Psylloidea</taxon>
        <taxon>Psyllidae</taxon>
        <taxon>Psyllinae</taxon>
        <taxon>Cacopsylla</taxon>
    </lineage>
</organism>